<dbReference type="CDD" id="cd09617">
    <property type="entry name" value="Peptidase_C12_UCH37_BAP1"/>
    <property type="match status" value="1"/>
</dbReference>
<feature type="compositionally biased region" description="Polar residues" evidence="8">
    <location>
        <begin position="56"/>
        <end position="65"/>
    </location>
</feature>
<dbReference type="GO" id="GO:0005737">
    <property type="term" value="C:cytoplasm"/>
    <property type="evidence" value="ECO:0007669"/>
    <property type="project" value="TreeGrafter"/>
</dbReference>
<comment type="catalytic activity">
    <reaction evidence="1 6 7">
        <text>Thiol-dependent hydrolysis of ester, thioester, amide, peptide and isopeptide bonds formed by the C-terminal Gly of ubiquitin (a 76-residue protein attached to proteins as an intracellular targeting signal).</text>
        <dbReference type="EC" id="3.4.19.12"/>
    </reaction>
</comment>
<dbReference type="GO" id="GO:0004843">
    <property type="term" value="F:cysteine-type deubiquitinase activity"/>
    <property type="evidence" value="ECO:0007669"/>
    <property type="project" value="UniProtKB-UniRule"/>
</dbReference>
<evidence type="ECO:0000256" key="1">
    <source>
        <dbReference type="ARBA" id="ARBA00000707"/>
    </source>
</evidence>
<dbReference type="PROSITE" id="PS52048">
    <property type="entry name" value="UCH_DOMAIN"/>
    <property type="match status" value="1"/>
</dbReference>
<dbReference type="SUPFAM" id="SSF54001">
    <property type="entry name" value="Cysteine proteinases"/>
    <property type="match status" value="1"/>
</dbReference>
<dbReference type="InterPro" id="IPR038765">
    <property type="entry name" value="Papain-like_cys_pep_sf"/>
</dbReference>
<evidence type="ECO:0000256" key="2">
    <source>
        <dbReference type="ARBA" id="ARBA00022670"/>
    </source>
</evidence>
<sequence length="496" mass="55929">MVMDVENSDPGDIIHMEGGPAPLQNEQPQPLRRSGRQPVKPKRLNSPDEAYESPSKKSTVSNTSPGRRRNPKRKVSQQCELVGHLPANLLEEALKPLDTNDIEEWEGWVELESDPAFFNIILRDLGVENVKAQELFTVEQEFMDLLPKPVFGLIFLFEYLPEDDETEDEEKPSGIWFANQTTNNACATVALLNIVMNAPGVRLGETLKEFKESTKDLSTALRGHRLGSNPHIRGIHNSLTRRMDHLNADLALENEASEAASKKSKTRYISKGGKRAQTRKKRSESEYGFHFVAYVPADGYVWELDGLKTKPHRLGPLESADWTTVARPHIEARMLQYEGTQLSFNLLALCQSPLAVHSQAIAGALASLQCFQNTLRSRPDFSELEVSQRENPNFSDASVLSEFQLTEATVQTTEVPQSLREQIQQPSISIEEAHSLFDELTLEVKSTMGEYRSEMIAMEEDEHRVQGRKKDYALALHKWVTKLAEKEALEELIKIS</sequence>
<feature type="active site" description="Nucleophile" evidence="6">
    <location>
        <position position="186"/>
    </location>
</feature>
<dbReference type="EMBL" id="CABFOC020000002">
    <property type="protein sequence ID" value="CAH0037130.1"/>
    <property type="molecule type" value="Genomic_DNA"/>
</dbReference>
<proteinExistence type="inferred from homology"/>
<feature type="compositionally biased region" description="Basic residues" evidence="8">
    <location>
        <begin position="262"/>
        <end position="281"/>
    </location>
</feature>
<feature type="active site" description="Proton donor" evidence="6">
    <location>
        <position position="290"/>
    </location>
</feature>
<feature type="site" description="Transition state stabilizer" evidence="6">
    <location>
        <position position="180"/>
    </location>
</feature>
<dbReference type="GO" id="GO:0006511">
    <property type="term" value="P:ubiquitin-dependent protein catabolic process"/>
    <property type="evidence" value="ECO:0007669"/>
    <property type="project" value="UniProtKB-UniRule"/>
</dbReference>
<protein>
    <recommendedName>
        <fullName evidence="7">Ubiquitin carboxyl-terminal hydrolase</fullName>
        <ecNumber evidence="7">3.4.19.12</ecNumber>
    </recommendedName>
</protein>
<dbReference type="PANTHER" id="PTHR10589">
    <property type="entry name" value="UBIQUITIN CARBOXYL-TERMINAL HYDROLASE"/>
    <property type="match status" value="1"/>
</dbReference>
<evidence type="ECO:0000313" key="10">
    <source>
        <dbReference type="EMBL" id="CAH0037130.1"/>
    </source>
</evidence>
<dbReference type="FunFam" id="3.40.532.10:FF:000010">
    <property type="entry name" value="Ubiquitin carboxyl-terminal hydrolase"/>
    <property type="match status" value="1"/>
</dbReference>
<evidence type="ECO:0000256" key="8">
    <source>
        <dbReference type="SAM" id="MobiDB-lite"/>
    </source>
</evidence>
<evidence type="ECO:0000256" key="5">
    <source>
        <dbReference type="ARBA" id="ARBA00022807"/>
    </source>
</evidence>
<evidence type="ECO:0000256" key="3">
    <source>
        <dbReference type="ARBA" id="ARBA00022786"/>
    </source>
</evidence>
<dbReference type="InterPro" id="IPR036959">
    <property type="entry name" value="Peptidase_C12_UCH_sf"/>
</dbReference>
<evidence type="ECO:0000256" key="4">
    <source>
        <dbReference type="ARBA" id="ARBA00022801"/>
    </source>
</evidence>
<feature type="region of interest" description="Disordered" evidence="8">
    <location>
        <begin position="261"/>
        <end position="281"/>
    </location>
</feature>
<keyword evidence="5 6" id="KW-0788">Thiol protease</keyword>
<dbReference type="PRINTS" id="PR00707">
    <property type="entry name" value="UBCTHYDRLASE"/>
</dbReference>
<feature type="site" description="Important for enzyme activity" evidence="6">
    <location>
        <position position="305"/>
    </location>
</feature>
<keyword evidence="2 6" id="KW-0645">Protease</keyword>
<evidence type="ECO:0000313" key="11">
    <source>
        <dbReference type="Proteomes" id="UP000775872"/>
    </source>
</evidence>
<dbReference type="Proteomes" id="UP000775872">
    <property type="component" value="Unassembled WGS sequence"/>
</dbReference>
<dbReference type="GO" id="GO:0016579">
    <property type="term" value="P:protein deubiquitination"/>
    <property type="evidence" value="ECO:0007669"/>
    <property type="project" value="TreeGrafter"/>
</dbReference>
<dbReference type="AlphaFoldDB" id="A0A9N9VUS5"/>
<dbReference type="Gene3D" id="3.40.532.10">
    <property type="entry name" value="Peptidase C12, ubiquitin carboxyl-terminal hydrolase"/>
    <property type="match status" value="1"/>
</dbReference>
<feature type="compositionally biased region" description="Basic residues" evidence="8">
    <location>
        <begin position="33"/>
        <end position="43"/>
    </location>
</feature>
<keyword evidence="4 6" id="KW-0378">Hydrolase</keyword>
<comment type="similarity">
    <text evidence="6 7">Belongs to the peptidase C12 family.</text>
</comment>
<dbReference type="Pfam" id="PF01088">
    <property type="entry name" value="Peptidase_C12"/>
    <property type="match status" value="1"/>
</dbReference>
<reference evidence="10" key="1">
    <citation type="submission" date="2021-10" db="EMBL/GenBank/DDBJ databases">
        <authorList>
            <person name="Piombo E."/>
        </authorList>
    </citation>
    <scope>NUCLEOTIDE SEQUENCE</scope>
</reference>
<evidence type="ECO:0000256" key="7">
    <source>
        <dbReference type="RuleBase" id="RU361215"/>
    </source>
</evidence>
<feature type="region of interest" description="Disordered" evidence="8">
    <location>
        <begin position="1"/>
        <end position="78"/>
    </location>
</feature>
<feature type="compositionally biased region" description="Basic residues" evidence="8">
    <location>
        <begin position="66"/>
        <end position="75"/>
    </location>
</feature>
<dbReference type="EC" id="3.4.19.12" evidence="7"/>
<name>A0A9N9VUS5_9HYPO</name>
<keyword evidence="3 6" id="KW-0833">Ubl conjugation pathway</keyword>
<evidence type="ECO:0000259" key="9">
    <source>
        <dbReference type="PROSITE" id="PS52048"/>
    </source>
</evidence>
<dbReference type="InterPro" id="IPR001578">
    <property type="entry name" value="Peptidase_C12_UCH"/>
</dbReference>
<organism evidence="10 11">
    <name type="scientific">Clonostachys solani</name>
    <dbReference type="NCBI Taxonomy" id="160281"/>
    <lineage>
        <taxon>Eukaryota</taxon>
        <taxon>Fungi</taxon>
        <taxon>Dikarya</taxon>
        <taxon>Ascomycota</taxon>
        <taxon>Pezizomycotina</taxon>
        <taxon>Sordariomycetes</taxon>
        <taxon>Hypocreomycetidae</taxon>
        <taxon>Hypocreales</taxon>
        <taxon>Bionectriaceae</taxon>
        <taxon>Clonostachys</taxon>
    </lineage>
</organism>
<accession>A0A9N9VUS5</accession>
<dbReference type="OrthoDB" id="1924260at2759"/>
<dbReference type="PANTHER" id="PTHR10589:SF29">
    <property type="entry name" value="UBIQUITIN CARBOXYL-TERMINAL HYDROLASE"/>
    <property type="match status" value="1"/>
</dbReference>
<feature type="domain" description="UCH catalytic" evidence="9">
    <location>
        <begin position="107"/>
        <end position="351"/>
    </location>
</feature>
<evidence type="ECO:0000256" key="6">
    <source>
        <dbReference type="PROSITE-ProRule" id="PRU01393"/>
    </source>
</evidence>
<comment type="caution">
    <text evidence="10">The sequence shown here is derived from an EMBL/GenBank/DDBJ whole genome shotgun (WGS) entry which is preliminary data.</text>
</comment>
<keyword evidence="11" id="KW-1185">Reference proteome</keyword>
<gene>
    <name evidence="10" type="ORF">CSOL1703_00002823</name>
</gene>